<feature type="domain" description="HTH arsR-type" evidence="2">
    <location>
        <begin position="9"/>
        <end position="103"/>
    </location>
</feature>
<dbReference type="PANTHER" id="PTHR38600">
    <property type="entry name" value="TRANSCRIPTIONAL REGULATORY PROTEIN"/>
    <property type="match status" value="1"/>
</dbReference>
<protein>
    <recommendedName>
        <fullName evidence="2">HTH arsR-type domain-containing protein</fullName>
    </recommendedName>
</protein>
<dbReference type="CDD" id="cd00090">
    <property type="entry name" value="HTH_ARSR"/>
    <property type="match status" value="1"/>
</dbReference>
<feature type="compositionally biased region" description="Basic and acidic residues" evidence="1">
    <location>
        <begin position="121"/>
        <end position="141"/>
    </location>
</feature>
<accession>A0ABP6RK15</accession>
<evidence type="ECO:0000313" key="4">
    <source>
        <dbReference type="Proteomes" id="UP001501736"/>
    </source>
</evidence>
<sequence length="141" mass="15464">MVSLSPEAGPGLDDAETDRLFRALADATRRDIVRRTLVAEQSISRLADTYAMSFTAVGKHVGVLAEAGLVSKHASGRERLIRAEPTRIREVRGLLDRFVAIEAGRIARLDALLTEDETEGEAEHETETEELRATARDVPGR</sequence>
<dbReference type="InterPro" id="IPR036390">
    <property type="entry name" value="WH_DNA-bd_sf"/>
</dbReference>
<dbReference type="SMART" id="SM00418">
    <property type="entry name" value="HTH_ARSR"/>
    <property type="match status" value="1"/>
</dbReference>
<feature type="region of interest" description="Disordered" evidence="1">
    <location>
        <begin position="116"/>
        <end position="141"/>
    </location>
</feature>
<dbReference type="Proteomes" id="UP001501736">
    <property type="component" value="Unassembled WGS sequence"/>
</dbReference>
<evidence type="ECO:0000259" key="2">
    <source>
        <dbReference type="PROSITE" id="PS50987"/>
    </source>
</evidence>
<keyword evidence="4" id="KW-1185">Reference proteome</keyword>
<proteinExistence type="predicted"/>
<dbReference type="SUPFAM" id="SSF46785">
    <property type="entry name" value="Winged helix' DNA-binding domain"/>
    <property type="match status" value="1"/>
</dbReference>
<dbReference type="InterPro" id="IPR001845">
    <property type="entry name" value="HTH_ArsR_DNA-bd_dom"/>
</dbReference>
<reference evidence="4" key="1">
    <citation type="journal article" date="2019" name="Int. J. Syst. Evol. Microbiol.">
        <title>The Global Catalogue of Microorganisms (GCM) 10K type strain sequencing project: providing services to taxonomists for standard genome sequencing and annotation.</title>
        <authorList>
            <consortium name="The Broad Institute Genomics Platform"/>
            <consortium name="The Broad Institute Genome Sequencing Center for Infectious Disease"/>
            <person name="Wu L."/>
            <person name="Ma J."/>
        </authorList>
    </citation>
    <scope>NUCLEOTIDE SEQUENCE [LARGE SCALE GENOMIC DNA]</scope>
    <source>
        <strain evidence="4">JCM 11483</strain>
    </source>
</reference>
<name>A0ABP6RK15_9MICC</name>
<dbReference type="Gene3D" id="1.10.10.10">
    <property type="entry name" value="Winged helix-like DNA-binding domain superfamily/Winged helix DNA-binding domain"/>
    <property type="match status" value="1"/>
</dbReference>
<dbReference type="PANTHER" id="PTHR38600:SF2">
    <property type="entry name" value="SLL0088 PROTEIN"/>
    <property type="match status" value="1"/>
</dbReference>
<evidence type="ECO:0000256" key="1">
    <source>
        <dbReference type="SAM" id="MobiDB-lite"/>
    </source>
</evidence>
<dbReference type="InterPro" id="IPR011991">
    <property type="entry name" value="ArsR-like_HTH"/>
</dbReference>
<gene>
    <name evidence="3" type="ORF">GCM10020260_25980</name>
</gene>
<evidence type="ECO:0000313" key="3">
    <source>
        <dbReference type="EMBL" id="GAA3288085.1"/>
    </source>
</evidence>
<dbReference type="EMBL" id="BAAAYG010000014">
    <property type="protein sequence ID" value="GAA3288085.1"/>
    <property type="molecule type" value="Genomic_DNA"/>
</dbReference>
<organism evidence="3 4">
    <name type="scientific">Nesterenkonia halobia</name>
    <dbReference type="NCBI Taxonomy" id="37922"/>
    <lineage>
        <taxon>Bacteria</taxon>
        <taxon>Bacillati</taxon>
        <taxon>Actinomycetota</taxon>
        <taxon>Actinomycetes</taxon>
        <taxon>Micrococcales</taxon>
        <taxon>Micrococcaceae</taxon>
        <taxon>Nesterenkonia</taxon>
    </lineage>
</organism>
<comment type="caution">
    <text evidence="3">The sequence shown here is derived from an EMBL/GenBank/DDBJ whole genome shotgun (WGS) entry which is preliminary data.</text>
</comment>
<dbReference type="InterPro" id="IPR036388">
    <property type="entry name" value="WH-like_DNA-bd_sf"/>
</dbReference>
<dbReference type="PROSITE" id="PS50987">
    <property type="entry name" value="HTH_ARSR_2"/>
    <property type="match status" value="1"/>
</dbReference>
<dbReference type="RefSeq" id="WP_344722087.1">
    <property type="nucleotide sequence ID" value="NZ_BAAAYG010000014.1"/>
</dbReference>